<dbReference type="OrthoDB" id="3404679at2"/>
<keyword evidence="3" id="KW-0808">Transferase</keyword>
<evidence type="ECO:0000313" key="3">
    <source>
        <dbReference type="EMBL" id="TKR23958.1"/>
    </source>
</evidence>
<feature type="transmembrane region" description="Helical" evidence="1">
    <location>
        <begin position="88"/>
        <end position="108"/>
    </location>
</feature>
<protein>
    <submittedName>
        <fullName evidence="3">Acyltransferase</fullName>
    </submittedName>
</protein>
<sequence length="355" mass="37677">MPGSPAPDLAPGVPARAARLPGLDALRGLAVGLVLLNHAAPDRFGAAGVLGVTVFFALSGWLITGVLMRDLDRGGRIRFGRFYAHRLLRLYPPLLLMLAGYVVVEGAFDLLGQAHLVPETLVAALTYTINIPGLPHGSESVYHFWTLAAEEQFYLVWPLLLAWAWRRGWLRAATAVCVAAALAACMVTLLLVVPDVARVYALPTSWGAALLIGCAGYLGRTAVAARLPQTAGARRAVQAGIVAALLAGTLLTGLAGHTAWYLLGVPAVAVATVVLISYVGGWRTLPGRWLRPAVALGTVSYAAYLWNGAIARWLGHPDDLGGMALGIALTLVAATASWWLVERPVARWRARRAAR</sequence>
<evidence type="ECO:0000256" key="1">
    <source>
        <dbReference type="SAM" id="Phobius"/>
    </source>
</evidence>
<dbReference type="PANTHER" id="PTHR23028">
    <property type="entry name" value="ACETYLTRANSFERASE"/>
    <property type="match status" value="1"/>
</dbReference>
<dbReference type="GO" id="GO:0016020">
    <property type="term" value="C:membrane"/>
    <property type="evidence" value="ECO:0007669"/>
    <property type="project" value="TreeGrafter"/>
</dbReference>
<keyword evidence="1" id="KW-1133">Transmembrane helix</keyword>
<accession>A0A7Z8NQZ2</accession>
<dbReference type="Proteomes" id="UP000308121">
    <property type="component" value="Unassembled WGS sequence"/>
</dbReference>
<dbReference type="AlphaFoldDB" id="A0A7Z8NQZ2"/>
<dbReference type="Pfam" id="PF01757">
    <property type="entry name" value="Acyl_transf_3"/>
    <property type="match status" value="1"/>
</dbReference>
<dbReference type="InterPro" id="IPR050879">
    <property type="entry name" value="Acyltransferase_3"/>
</dbReference>
<feature type="transmembrane region" description="Helical" evidence="1">
    <location>
        <begin position="293"/>
        <end position="314"/>
    </location>
</feature>
<feature type="transmembrane region" description="Helical" evidence="1">
    <location>
        <begin position="172"/>
        <end position="193"/>
    </location>
</feature>
<feature type="transmembrane region" description="Helical" evidence="1">
    <location>
        <begin position="320"/>
        <end position="341"/>
    </location>
</feature>
<feature type="transmembrane region" description="Helical" evidence="1">
    <location>
        <begin position="44"/>
        <end position="67"/>
    </location>
</feature>
<feature type="domain" description="Acyltransferase 3" evidence="2">
    <location>
        <begin position="21"/>
        <end position="340"/>
    </location>
</feature>
<keyword evidence="3" id="KW-0012">Acyltransferase</keyword>
<dbReference type="EMBL" id="SZYE01000052">
    <property type="protein sequence ID" value="TKR23958.1"/>
    <property type="molecule type" value="Genomic_DNA"/>
</dbReference>
<dbReference type="GO" id="GO:0009103">
    <property type="term" value="P:lipopolysaccharide biosynthetic process"/>
    <property type="evidence" value="ECO:0007669"/>
    <property type="project" value="TreeGrafter"/>
</dbReference>
<dbReference type="GO" id="GO:0016747">
    <property type="term" value="F:acyltransferase activity, transferring groups other than amino-acyl groups"/>
    <property type="evidence" value="ECO:0007669"/>
    <property type="project" value="InterPro"/>
</dbReference>
<feature type="transmembrane region" description="Helical" evidence="1">
    <location>
        <begin position="260"/>
        <end position="281"/>
    </location>
</feature>
<gene>
    <name evidence="3" type="ORF">FA014_08555</name>
</gene>
<feature type="transmembrane region" description="Helical" evidence="1">
    <location>
        <begin position="236"/>
        <end position="254"/>
    </location>
</feature>
<dbReference type="PANTHER" id="PTHR23028:SF53">
    <property type="entry name" value="ACYL_TRANSF_3 DOMAIN-CONTAINING PROTEIN"/>
    <property type="match status" value="1"/>
</dbReference>
<proteinExistence type="predicted"/>
<reference evidence="3 4" key="1">
    <citation type="submission" date="2019-05" db="EMBL/GenBank/DDBJ databases">
        <title>Genome sequence of Cellulomonas hominis strain CS1.</title>
        <authorList>
            <person name="Belmont J."/>
            <person name="Maclea K.S."/>
        </authorList>
    </citation>
    <scope>NUCLEOTIDE SEQUENCE [LARGE SCALE GENOMIC DNA]</scope>
    <source>
        <strain evidence="3 4">CS1</strain>
    </source>
</reference>
<keyword evidence="1" id="KW-0472">Membrane</keyword>
<comment type="caution">
    <text evidence="3">The sequence shown here is derived from an EMBL/GenBank/DDBJ whole genome shotgun (WGS) entry which is preliminary data.</text>
</comment>
<dbReference type="InterPro" id="IPR002656">
    <property type="entry name" value="Acyl_transf_3_dom"/>
</dbReference>
<feature type="transmembrane region" description="Helical" evidence="1">
    <location>
        <begin position="142"/>
        <end position="165"/>
    </location>
</feature>
<keyword evidence="1" id="KW-0812">Transmembrane</keyword>
<feature type="transmembrane region" description="Helical" evidence="1">
    <location>
        <begin position="205"/>
        <end position="224"/>
    </location>
</feature>
<evidence type="ECO:0000259" key="2">
    <source>
        <dbReference type="Pfam" id="PF01757"/>
    </source>
</evidence>
<organism evidence="3 4">
    <name type="scientific">Cellulomonas hominis</name>
    <dbReference type="NCBI Taxonomy" id="156981"/>
    <lineage>
        <taxon>Bacteria</taxon>
        <taxon>Bacillati</taxon>
        <taxon>Actinomycetota</taxon>
        <taxon>Actinomycetes</taxon>
        <taxon>Micrococcales</taxon>
        <taxon>Cellulomonadaceae</taxon>
        <taxon>Cellulomonas</taxon>
    </lineage>
</organism>
<name>A0A7Z8NQZ2_9CELL</name>
<evidence type="ECO:0000313" key="4">
    <source>
        <dbReference type="Proteomes" id="UP000308121"/>
    </source>
</evidence>